<accession>A0A5B6WRI6</accession>
<gene>
    <name evidence="2" type="ORF">EPI10_005687</name>
</gene>
<dbReference type="Pfam" id="PF07727">
    <property type="entry name" value="RVT_2"/>
    <property type="match status" value="1"/>
</dbReference>
<sequence length="74" mass="8756">MLGFGFVQSKYDSSVYLQLKDPSEIERLKTMLNSKFEMKDLGTTKQILRIEISRDQHSGKLFLSQQRYIKRILE</sequence>
<dbReference type="EMBL" id="SMMG02000002">
    <property type="protein sequence ID" value="KAA3483525.1"/>
    <property type="molecule type" value="Genomic_DNA"/>
</dbReference>
<feature type="domain" description="Reverse transcriptase Ty1/copia-type" evidence="1">
    <location>
        <begin position="14"/>
        <end position="74"/>
    </location>
</feature>
<keyword evidence="3" id="KW-1185">Reference proteome</keyword>
<evidence type="ECO:0000313" key="2">
    <source>
        <dbReference type="EMBL" id="KAA3483525.1"/>
    </source>
</evidence>
<dbReference type="InterPro" id="IPR013103">
    <property type="entry name" value="RVT_2"/>
</dbReference>
<evidence type="ECO:0000259" key="1">
    <source>
        <dbReference type="Pfam" id="PF07727"/>
    </source>
</evidence>
<proteinExistence type="predicted"/>
<dbReference type="Proteomes" id="UP000325315">
    <property type="component" value="Unassembled WGS sequence"/>
</dbReference>
<dbReference type="OrthoDB" id="1692315at2759"/>
<evidence type="ECO:0000313" key="3">
    <source>
        <dbReference type="Proteomes" id="UP000325315"/>
    </source>
</evidence>
<comment type="caution">
    <text evidence="2">The sequence shown here is derived from an EMBL/GenBank/DDBJ whole genome shotgun (WGS) entry which is preliminary data.</text>
</comment>
<protein>
    <submittedName>
        <fullName evidence="2">Polyprotein</fullName>
    </submittedName>
</protein>
<name>A0A5B6WRI6_9ROSI</name>
<reference evidence="3" key="1">
    <citation type="journal article" date="2019" name="Plant Biotechnol. J.">
        <title>Genome sequencing of the Australian wild diploid species Gossypium australe highlights disease resistance and delayed gland morphogenesis.</title>
        <authorList>
            <person name="Cai Y."/>
            <person name="Cai X."/>
            <person name="Wang Q."/>
            <person name="Wang P."/>
            <person name="Zhang Y."/>
            <person name="Cai C."/>
            <person name="Xu Y."/>
            <person name="Wang K."/>
            <person name="Zhou Z."/>
            <person name="Wang C."/>
            <person name="Geng S."/>
            <person name="Li B."/>
            <person name="Dong Q."/>
            <person name="Hou Y."/>
            <person name="Wang H."/>
            <person name="Ai P."/>
            <person name="Liu Z."/>
            <person name="Yi F."/>
            <person name="Sun M."/>
            <person name="An G."/>
            <person name="Cheng J."/>
            <person name="Zhang Y."/>
            <person name="Shi Q."/>
            <person name="Xie Y."/>
            <person name="Shi X."/>
            <person name="Chang Y."/>
            <person name="Huang F."/>
            <person name="Chen Y."/>
            <person name="Hong S."/>
            <person name="Mi L."/>
            <person name="Sun Q."/>
            <person name="Zhang L."/>
            <person name="Zhou B."/>
            <person name="Peng R."/>
            <person name="Zhang X."/>
            <person name="Liu F."/>
        </authorList>
    </citation>
    <scope>NUCLEOTIDE SEQUENCE [LARGE SCALE GENOMIC DNA]</scope>
    <source>
        <strain evidence="3">cv. PA1801</strain>
    </source>
</reference>
<organism evidence="2 3">
    <name type="scientific">Gossypium australe</name>
    <dbReference type="NCBI Taxonomy" id="47621"/>
    <lineage>
        <taxon>Eukaryota</taxon>
        <taxon>Viridiplantae</taxon>
        <taxon>Streptophyta</taxon>
        <taxon>Embryophyta</taxon>
        <taxon>Tracheophyta</taxon>
        <taxon>Spermatophyta</taxon>
        <taxon>Magnoliopsida</taxon>
        <taxon>eudicotyledons</taxon>
        <taxon>Gunneridae</taxon>
        <taxon>Pentapetalae</taxon>
        <taxon>rosids</taxon>
        <taxon>malvids</taxon>
        <taxon>Malvales</taxon>
        <taxon>Malvaceae</taxon>
        <taxon>Malvoideae</taxon>
        <taxon>Gossypium</taxon>
    </lineage>
</organism>
<dbReference type="AlphaFoldDB" id="A0A5B6WRI6"/>